<keyword evidence="2" id="KW-1185">Reference proteome</keyword>
<sequence>FPRPTLTTASLPTSSGLRCPHRISHSTKKAIFCSACVLVRSLKARGGANTGY</sequence>
<dbReference type="EMBL" id="JAESDN010000003">
    <property type="protein sequence ID" value="KAG7053900.1"/>
    <property type="molecule type" value="Genomic_DNA"/>
</dbReference>
<proteinExistence type="predicted"/>
<protein>
    <submittedName>
        <fullName evidence="1">Uncharacterized protein</fullName>
    </submittedName>
</protein>
<comment type="caution">
    <text evidence="1">The sequence shown here is derived from an EMBL/GenBank/DDBJ whole genome shotgun (WGS) entry which is preliminary data.</text>
</comment>
<evidence type="ECO:0000313" key="1">
    <source>
        <dbReference type="EMBL" id="KAG7053900.1"/>
    </source>
</evidence>
<organism evidence="1 2">
    <name type="scientific">Colletotrichum scovillei</name>
    <dbReference type="NCBI Taxonomy" id="1209932"/>
    <lineage>
        <taxon>Eukaryota</taxon>
        <taxon>Fungi</taxon>
        <taxon>Dikarya</taxon>
        <taxon>Ascomycota</taxon>
        <taxon>Pezizomycotina</taxon>
        <taxon>Sordariomycetes</taxon>
        <taxon>Hypocreomycetidae</taxon>
        <taxon>Glomerellales</taxon>
        <taxon>Glomerellaceae</taxon>
        <taxon>Colletotrichum</taxon>
        <taxon>Colletotrichum acutatum species complex</taxon>
    </lineage>
</organism>
<dbReference type="Proteomes" id="UP000699042">
    <property type="component" value="Unassembled WGS sequence"/>
</dbReference>
<reference evidence="1" key="1">
    <citation type="submission" date="2021-05" db="EMBL/GenBank/DDBJ databases">
        <title>Comparative genomics of three Colletotrichum scovillei strains and genetic complementation revealed genes involved fungal growth and virulence on chili pepper.</title>
        <authorList>
            <person name="Hsieh D.-K."/>
            <person name="Chuang S.-C."/>
            <person name="Chen C.-Y."/>
            <person name="Chao Y.-T."/>
            <person name="Lu M.-Y.J."/>
            <person name="Lee M.-H."/>
            <person name="Shih M.-C."/>
        </authorList>
    </citation>
    <scope>NUCLEOTIDE SEQUENCE</scope>
    <source>
        <strain evidence="1">Coll-153</strain>
    </source>
</reference>
<gene>
    <name evidence="1" type="ORF">JMJ77_000978</name>
</gene>
<evidence type="ECO:0000313" key="2">
    <source>
        <dbReference type="Proteomes" id="UP000699042"/>
    </source>
</evidence>
<name>A0A9P7RB77_9PEZI</name>
<accession>A0A9P7RB77</accession>
<feature type="non-terminal residue" evidence="1">
    <location>
        <position position="1"/>
    </location>
</feature>
<dbReference type="AlphaFoldDB" id="A0A9P7RB77"/>